<sequence>MVDIEILFCLANSSLFQKSLIQERMHDIDCTKIMKISSSYFHLKDVIVIHSFLMSFNHLLGLGVYTLYKQH</sequence>
<dbReference type="Proteomes" id="UP000029121">
    <property type="component" value="Unassembled WGS sequence"/>
</dbReference>
<gene>
    <name evidence="2" type="ORF">CARUB_v10012526mg</name>
</gene>
<reference evidence="3" key="1">
    <citation type="journal article" date="2013" name="Nat. Genet.">
        <title>The Capsella rubella genome and the genomic consequences of rapid mating system evolution.</title>
        <authorList>
            <person name="Slotte T."/>
            <person name="Hazzouri K.M."/>
            <person name="Agren J.A."/>
            <person name="Koenig D."/>
            <person name="Maumus F."/>
            <person name="Guo Y.L."/>
            <person name="Steige K."/>
            <person name="Platts A.E."/>
            <person name="Escobar J.S."/>
            <person name="Newman L.K."/>
            <person name="Wang W."/>
            <person name="Mandakova T."/>
            <person name="Vello E."/>
            <person name="Smith L.M."/>
            <person name="Henz S.R."/>
            <person name="Steffen J."/>
            <person name="Takuno S."/>
            <person name="Brandvain Y."/>
            <person name="Coop G."/>
            <person name="Andolfatto P."/>
            <person name="Hu T.T."/>
            <person name="Blanchette M."/>
            <person name="Clark R.M."/>
            <person name="Quesneville H."/>
            <person name="Nordborg M."/>
            <person name="Gaut B.S."/>
            <person name="Lysak M.A."/>
            <person name="Jenkins J."/>
            <person name="Grimwood J."/>
            <person name="Chapman J."/>
            <person name="Prochnik S."/>
            <person name="Shu S."/>
            <person name="Rokhsar D."/>
            <person name="Schmutz J."/>
            <person name="Weigel D."/>
            <person name="Wright S.I."/>
        </authorList>
    </citation>
    <scope>NUCLEOTIDE SEQUENCE [LARGE SCALE GENOMIC DNA]</scope>
    <source>
        <strain evidence="3">cv. Monte Gargano</strain>
    </source>
</reference>
<evidence type="ECO:0000256" key="1">
    <source>
        <dbReference type="SAM" id="Phobius"/>
    </source>
</evidence>
<protein>
    <submittedName>
        <fullName evidence="2">Uncharacterized protein</fullName>
    </submittedName>
</protein>
<keyword evidence="3" id="KW-1185">Reference proteome</keyword>
<keyword evidence="1" id="KW-1133">Transmembrane helix</keyword>
<keyword evidence="1" id="KW-0812">Transmembrane</keyword>
<dbReference type="AlphaFoldDB" id="R0IAH3"/>
<accession>R0IAH3</accession>
<proteinExistence type="predicted"/>
<dbReference type="EMBL" id="KB870805">
    <property type="protein sequence ID" value="EOA39419.1"/>
    <property type="molecule type" value="Genomic_DNA"/>
</dbReference>
<evidence type="ECO:0000313" key="3">
    <source>
        <dbReference type="Proteomes" id="UP000029121"/>
    </source>
</evidence>
<keyword evidence="1" id="KW-0472">Membrane</keyword>
<evidence type="ECO:0000313" key="2">
    <source>
        <dbReference type="EMBL" id="EOA39419.1"/>
    </source>
</evidence>
<name>R0IAH3_9BRAS</name>
<organism evidence="2 3">
    <name type="scientific">Capsella rubella</name>
    <dbReference type="NCBI Taxonomy" id="81985"/>
    <lineage>
        <taxon>Eukaryota</taxon>
        <taxon>Viridiplantae</taxon>
        <taxon>Streptophyta</taxon>
        <taxon>Embryophyta</taxon>
        <taxon>Tracheophyta</taxon>
        <taxon>Spermatophyta</taxon>
        <taxon>Magnoliopsida</taxon>
        <taxon>eudicotyledons</taxon>
        <taxon>Gunneridae</taxon>
        <taxon>Pentapetalae</taxon>
        <taxon>rosids</taxon>
        <taxon>malvids</taxon>
        <taxon>Brassicales</taxon>
        <taxon>Brassicaceae</taxon>
        <taxon>Camelineae</taxon>
        <taxon>Capsella</taxon>
    </lineage>
</organism>
<feature type="transmembrane region" description="Helical" evidence="1">
    <location>
        <begin position="47"/>
        <end position="68"/>
    </location>
</feature>